<accession>A0ABM7YJJ0</accession>
<dbReference type="SUPFAM" id="SSF48295">
    <property type="entry name" value="TrpR-like"/>
    <property type="match status" value="1"/>
</dbReference>
<dbReference type="InterPro" id="IPR010921">
    <property type="entry name" value="Trp_repressor/repl_initiator"/>
</dbReference>
<reference evidence="1" key="1">
    <citation type="submission" date="2022-04" db="EMBL/GenBank/DDBJ databases">
        <title>Whole genome sequence of Sphaerotilus sp. FB-5.</title>
        <authorList>
            <person name="Takeda M."/>
            <person name="Narihara S."/>
            <person name="Akimoto M."/>
            <person name="Akimoto R."/>
            <person name="Nishiyashiki S."/>
            <person name="Murakami T."/>
        </authorList>
    </citation>
    <scope>NUCLEOTIDE SEQUENCE</scope>
    <source>
        <strain evidence="1">FB-5</strain>
    </source>
</reference>
<dbReference type="RefSeq" id="WP_251972589.1">
    <property type="nucleotide sequence ID" value="NZ_AP025730.1"/>
</dbReference>
<organism evidence="1 2">
    <name type="scientific">Sphaerotilus microaerophilus</name>
    <dbReference type="NCBI Taxonomy" id="2914710"/>
    <lineage>
        <taxon>Bacteria</taxon>
        <taxon>Pseudomonadati</taxon>
        <taxon>Pseudomonadota</taxon>
        <taxon>Betaproteobacteria</taxon>
        <taxon>Burkholderiales</taxon>
        <taxon>Sphaerotilaceae</taxon>
        <taxon>Sphaerotilus</taxon>
    </lineage>
</organism>
<protein>
    <recommendedName>
        <fullName evidence="3">Transposase</fullName>
    </recommendedName>
</protein>
<dbReference type="Proteomes" id="UP001057498">
    <property type="component" value="Chromosome"/>
</dbReference>
<keyword evidence="2" id="KW-1185">Reference proteome</keyword>
<gene>
    <name evidence="1" type="ORF">CATMQ487_14410</name>
</gene>
<sequence>MQPSTHRRVHGAQLKAQVIAACHAPGASVAAVALAHGLNANLVRKWLIGRGLKLAGAPLRFMPVELATQADAASATVAGASAPASGVEATEVRHFAPFWRGRSQSRQALGDVLREGL</sequence>
<evidence type="ECO:0000313" key="1">
    <source>
        <dbReference type="EMBL" id="BDI04471.1"/>
    </source>
</evidence>
<evidence type="ECO:0008006" key="3">
    <source>
        <dbReference type="Google" id="ProtNLM"/>
    </source>
</evidence>
<dbReference type="EMBL" id="AP025730">
    <property type="protein sequence ID" value="BDI04471.1"/>
    <property type="molecule type" value="Genomic_DNA"/>
</dbReference>
<evidence type="ECO:0000313" key="2">
    <source>
        <dbReference type="Proteomes" id="UP001057498"/>
    </source>
</evidence>
<name>A0ABM7YJJ0_9BURK</name>
<proteinExistence type="predicted"/>